<dbReference type="Gene3D" id="3.30.710.10">
    <property type="entry name" value="Potassium Channel Kv1.1, Chain A"/>
    <property type="match status" value="1"/>
</dbReference>
<dbReference type="Pfam" id="PF07707">
    <property type="entry name" value="BACK"/>
    <property type="match status" value="1"/>
</dbReference>
<comment type="caution">
    <text evidence="2">The sequence shown here is derived from an EMBL/GenBank/DDBJ whole genome shotgun (WGS) entry which is preliminary data.</text>
</comment>
<reference evidence="2 3" key="1">
    <citation type="submission" date="2024-04" db="EMBL/GenBank/DDBJ databases">
        <authorList>
            <consortium name="Genoscope - CEA"/>
            <person name="William W."/>
        </authorList>
    </citation>
    <scope>NUCLEOTIDE SEQUENCE [LARGE SCALE GENOMIC DNA]</scope>
</reference>
<feature type="non-terminal residue" evidence="2">
    <location>
        <position position="195"/>
    </location>
</feature>
<dbReference type="InterPro" id="IPR000210">
    <property type="entry name" value="BTB/POZ_dom"/>
</dbReference>
<dbReference type="EMBL" id="CAXITT010001499">
    <property type="protein sequence ID" value="CAL1548628.1"/>
    <property type="molecule type" value="Genomic_DNA"/>
</dbReference>
<gene>
    <name evidence="2" type="ORF">GSLYS_00021945001</name>
</gene>
<organism evidence="2 3">
    <name type="scientific">Lymnaea stagnalis</name>
    <name type="common">Great pond snail</name>
    <name type="synonym">Helix stagnalis</name>
    <dbReference type="NCBI Taxonomy" id="6523"/>
    <lineage>
        <taxon>Eukaryota</taxon>
        <taxon>Metazoa</taxon>
        <taxon>Spiralia</taxon>
        <taxon>Lophotrochozoa</taxon>
        <taxon>Mollusca</taxon>
        <taxon>Gastropoda</taxon>
        <taxon>Heterobranchia</taxon>
        <taxon>Euthyneura</taxon>
        <taxon>Panpulmonata</taxon>
        <taxon>Hygrophila</taxon>
        <taxon>Lymnaeoidea</taxon>
        <taxon>Lymnaeidae</taxon>
        <taxon>Lymnaea</taxon>
    </lineage>
</organism>
<evidence type="ECO:0000259" key="1">
    <source>
        <dbReference type="PROSITE" id="PS50097"/>
    </source>
</evidence>
<dbReference type="InterPro" id="IPR011705">
    <property type="entry name" value="BACK"/>
</dbReference>
<name>A0AAV2IPX8_LYMST</name>
<dbReference type="Pfam" id="PF00651">
    <property type="entry name" value="BTB"/>
    <property type="match status" value="1"/>
</dbReference>
<dbReference type="Gene3D" id="1.25.40.420">
    <property type="match status" value="1"/>
</dbReference>
<dbReference type="CDD" id="cd18186">
    <property type="entry name" value="BTB_POZ_ZBTB_KLHL-like"/>
    <property type="match status" value="1"/>
</dbReference>
<sequence length="195" mass="22790">MEVMNSIREFYSRHELEDFVIDVNKNEIKCHRFILASCSEFFSGLFRSGMKEVTDGRATLHGISCETFKLILEALYTGIDVVTEDNAIAIWHASNQLQIYFMIRLCENMVVKMLSLDNFEEVYKAAKLIDSKYVLGFIKTFILEHFILLRKMNTFLELSYDELLALISNDKLVVESEDQVLESIMEWIEYPDIEK</sequence>
<dbReference type="SUPFAM" id="SSF54695">
    <property type="entry name" value="POZ domain"/>
    <property type="match status" value="1"/>
</dbReference>
<dbReference type="Proteomes" id="UP001497497">
    <property type="component" value="Unassembled WGS sequence"/>
</dbReference>
<dbReference type="AlphaFoldDB" id="A0AAV2IPX8"/>
<dbReference type="PROSITE" id="PS50097">
    <property type="entry name" value="BTB"/>
    <property type="match status" value="1"/>
</dbReference>
<protein>
    <recommendedName>
        <fullName evidence="1">BTB domain-containing protein</fullName>
    </recommendedName>
</protein>
<dbReference type="PANTHER" id="PTHR45632">
    <property type="entry name" value="LD33804P"/>
    <property type="match status" value="1"/>
</dbReference>
<keyword evidence="3" id="KW-1185">Reference proteome</keyword>
<proteinExistence type="predicted"/>
<feature type="domain" description="BTB" evidence="1">
    <location>
        <begin position="17"/>
        <end position="84"/>
    </location>
</feature>
<dbReference type="SMART" id="SM00225">
    <property type="entry name" value="BTB"/>
    <property type="match status" value="1"/>
</dbReference>
<evidence type="ECO:0000313" key="3">
    <source>
        <dbReference type="Proteomes" id="UP001497497"/>
    </source>
</evidence>
<dbReference type="SMART" id="SM00875">
    <property type="entry name" value="BACK"/>
    <property type="match status" value="1"/>
</dbReference>
<evidence type="ECO:0000313" key="2">
    <source>
        <dbReference type="EMBL" id="CAL1548628.1"/>
    </source>
</evidence>
<dbReference type="InterPro" id="IPR011333">
    <property type="entry name" value="SKP1/BTB/POZ_sf"/>
</dbReference>
<accession>A0AAV2IPX8</accession>